<feature type="compositionally biased region" description="Basic and acidic residues" evidence="1">
    <location>
        <begin position="84"/>
        <end position="134"/>
    </location>
</feature>
<name>A0AAV7NCJ9_PLEWA</name>
<sequence>MLSLKTQTAAICEGARAPTTYLPGVSLGAETDCFSSSQSTQLLEQEVKENKCQKGRDMKTTTVTQDFCFQEWRPGCQSPPNEFHWMHPRDQLEGGRNIDVKRQEKVERGEAKEWREREGEKEQMESRYIKKQEQQTRGVSDAGCETPMASIQMQRNPMEDANREDANWREK</sequence>
<dbReference type="AlphaFoldDB" id="A0AAV7NCJ9"/>
<comment type="caution">
    <text evidence="2">The sequence shown here is derived from an EMBL/GenBank/DDBJ whole genome shotgun (WGS) entry which is preliminary data.</text>
</comment>
<proteinExistence type="predicted"/>
<keyword evidence="3" id="KW-1185">Reference proteome</keyword>
<feature type="compositionally biased region" description="Basic and acidic residues" evidence="1">
    <location>
        <begin position="157"/>
        <end position="171"/>
    </location>
</feature>
<reference evidence="2" key="1">
    <citation type="journal article" date="2022" name="bioRxiv">
        <title>Sequencing and chromosome-scale assembly of the giantPleurodeles waltlgenome.</title>
        <authorList>
            <person name="Brown T."/>
            <person name="Elewa A."/>
            <person name="Iarovenko S."/>
            <person name="Subramanian E."/>
            <person name="Araus A.J."/>
            <person name="Petzold A."/>
            <person name="Susuki M."/>
            <person name="Suzuki K.-i.T."/>
            <person name="Hayashi T."/>
            <person name="Toyoda A."/>
            <person name="Oliveira C."/>
            <person name="Osipova E."/>
            <person name="Leigh N.D."/>
            <person name="Simon A."/>
            <person name="Yun M.H."/>
        </authorList>
    </citation>
    <scope>NUCLEOTIDE SEQUENCE</scope>
    <source>
        <strain evidence="2">20211129_DDA</strain>
        <tissue evidence="2">Liver</tissue>
    </source>
</reference>
<protein>
    <submittedName>
        <fullName evidence="2">Uncharacterized protein</fullName>
    </submittedName>
</protein>
<dbReference type="Proteomes" id="UP001066276">
    <property type="component" value="Chromosome 8"/>
</dbReference>
<accession>A0AAV7NCJ9</accession>
<evidence type="ECO:0000313" key="2">
    <source>
        <dbReference type="EMBL" id="KAJ1113817.1"/>
    </source>
</evidence>
<dbReference type="EMBL" id="JANPWB010000012">
    <property type="protein sequence ID" value="KAJ1113817.1"/>
    <property type="molecule type" value="Genomic_DNA"/>
</dbReference>
<organism evidence="2 3">
    <name type="scientific">Pleurodeles waltl</name>
    <name type="common">Iberian ribbed newt</name>
    <dbReference type="NCBI Taxonomy" id="8319"/>
    <lineage>
        <taxon>Eukaryota</taxon>
        <taxon>Metazoa</taxon>
        <taxon>Chordata</taxon>
        <taxon>Craniata</taxon>
        <taxon>Vertebrata</taxon>
        <taxon>Euteleostomi</taxon>
        <taxon>Amphibia</taxon>
        <taxon>Batrachia</taxon>
        <taxon>Caudata</taxon>
        <taxon>Salamandroidea</taxon>
        <taxon>Salamandridae</taxon>
        <taxon>Pleurodelinae</taxon>
        <taxon>Pleurodeles</taxon>
    </lineage>
</organism>
<evidence type="ECO:0000256" key="1">
    <source>
        <dbReference type="SAM" id="MobiDB-lite"/>
    </source>
</evidence>
<evidence type="ECO:0000313" key="3">
    <source>
        <dbReference type="Proteomes" id="UP001066276"/>
    </source>
</evidence>
<gene>
    <name evidence="2" type="ORF">NDU88_002058</name>
</gene>
<feature type="region of interest" description="Disordered" evidence="1">
    <location>
        <begin position="79"/>
        <end position="171"/>
    </location>
</feature>